<dbReference type="Pfam" id="PF00149">
    <property type="entry name" value="Metallophos"/>
    <property type="match status" value="1"/>
</dbReference>
<dbReference type="InterPro" id="IPR004843">
    <property type="entry name" value="Calcineurin-like_PHP"/>
</dbReference>
<evidence type="ECO:0000256" key="2">
    <source>
        <dbReference type="ARBA" id="ARBA00022801"/>
    </source>
</evidence>
<dbReference type="PANTHER" id="PTHR10161">
    <property type="entry name" value="TARTRATE-RESISTANT ACID PHOSPHATASE TYPE 5"/>
    <property type="match status" value="1"/>
</dbReference>
<reference evidence="5" key="1">
    <citation type="submission" date="2023-12" db="EMBL/GenBank/DDBJ databases">
        <title>Novel species in genus Nocardioides.</title>
        <authorList>
            <person name="Zhou H."/>
        </authorList>
    </citation>
    <scope>NUCLEOTIDE SEQUENCE [LARGE SCALE GENOMIC DNA]</scope>
    <source>
        <strain evidence="5">HM61</strain>
    </source>
</reference>
<sequence length="471" mass="52805">MGESGASDRSLRREEFVHLVDLSHDRVLIAWGAFWFRRAAHGGWSILDDSELREAVGRRTSIGHSAEPFGDAVVEVLAGTGDVVGRAETSTQAWAWVGDLTPDADYRYRVLVDGREWAAGQRWDWMPSAAGGYDLQPGGRYDLRFHTFPSPDTDASGVRFVAMGDYGVGIRSDSESSRRQRRVAELLTTLVREHEVRFVLSLGDNIYQGEQGQVDDESGGEDDDWYSSFFQPYRYVIARVPVFPAIGNHDTSDTEGSDDREQMEDNFHVHERFRDQQDRASVGPGLFYRFGYGRNLELICIDTSQDEEDAEHHRYFQVPDHRDWLEQALASGDPTWRIPFSHHPVYCAGPLHENDQEMLEALEPLFEQGGVRLVLAGHEHNFQVSEVDGRTYVVSGAGGKVREEIPEGFDAAHTTAWAAQAHLMLVEIDDAEARLTPLSGLLPDGSPHLMTALTQQNDVVRPPIVVRRDGS</sequence>
<dbReference type="SUPFAM" id="SSF56300">
    <property type="entry name" value="Metallo-dependent phosphatases"/>
    <property type="match status" value="1"/>
</dbReference>
<organism evidence="4 5">
    <name type="scientific">Nocardioides bizhenqiangii</name>
    <dbReference type="NCBI Taxonomy" id="3095076"/>
    <lineage>
        <taxon>Bacteria</taxon>
        <taxon>Bacillati</taxon>
        <taxon>Actinomycetota</taxon>
        <taxon>Actinomycetes</taxon>
        <taxon>Propionibacteriales</taxon>
        <taxon>Nocardioidaceae</taxon>
        <taxon>Nocardioides</taxon>
    </lineage>
</organism>
<proteinExistence type="predicted"/>
<keyword evidence="2" id="KW-0378">Hydrolase</keyword>
<dbReference type="InterPro" id="IPR029052">
    <property type="entry name" value="Metallo-depent_PP-like"/>
</dbReference>
<dbReference type="InterPro" id="IPR051558">
    <property type="entry name" value="Metallophosphoesterase_PAP"/>
</dbReference>
<dbReference type="EMBL" id="CP141059">
    <property type="protein sequence ID" value="WQQ25713.1"/>
    <property type="molecule type" value="Genomic_DNA"/>
</dbReference>
<evidence type="ECO:0000259" key="3">
    <source>
        <dbReference type="Pfam" id="PF00149"/>
    </source>
</evidence>
<accession>A0ABZ0ZNA5</accession>
<feature type="domain" description="Calcineurin-like phosphoesterase" evidence="3">
    <location>
        <begin position="159"/>
        <end position="381"/>
    </location>
</feature>
<dbReference type="Proteomes" id="UP001327225">
    <property type="component" value="Chromosome"/>
</dbReference>
<dbReference type="PANTHER" id="PTHR10161:SF14">
    <property type="entry name" value="TARTRATE-RESISTANT ACID PHOSPHATASE TYPE 5"/>
    <property type="match status" value="1"/>
</dbReference>
<evidence type="ECO:0000313" key="5">
    <source>
        <dbReference type="Proteomes" id="UP001327225"/>
    </source>
</evidence>
<evidence type="ECO:0000313" key="4">
    <source>
        <dbReference type="EMBL" id="WQQ25713.1"/>
    </source>
</evidence>
<keyword evidence="1" id="KW-0732">Signal</keyword>
<dbReference type="RefSeq" id="WP_322456326.1">
    <property type="nucleotide sequence ID" value="NZ_CP141059.1"/>
</dbReference>
<evidence type="ECO:0000256" key="1">
    <source>
        <dbReference type="ARBA" id="ARBA00022729"/>
    </source>
</evidence>
<dbReference type="Gene3D" id="3.60.21.10">
    <property type="match status" value="1"/>
</dbReference>
<name>A0ABZ0ZNA5_9ACTN</name>
<gene>
    <name evidence="4" type="ORF">SHK19_17310</name>
</gene>
<protein>
    <submittedName>
        <fullName evidence="4">Metallophosphoesterase</fullName>
    </submittedName>
</protein>
<keyword evidence="5" id="KW-1185">Reference proteome</keyword>